<comment type="subunit">
    <text evidence="3">The complex is composed of two ATP-binding proteins (HrtA), two transmembrane proteins (HrtB) and a solute-binding protein.</text>
</comment>
<dbReference type="AlphaFoldDB" id="A0A0R2AI28"/>
<dbReference type="InterPro" id="IPR051125">
    <property type="entry name" value="ABC-4/HrtB_transporter"/>
</dbReference>
<organism evidence="13 14">
    <name type="scientific">Ligilactobacillus agilis DSM 20509</name>
    <dbReference type="NCBI Taxonomy" id="1423718"/>
    <lineage>
        <taxon>Bacteria</taxon>
        <taxon>Bacillati</taxon>
        <taxon>Bacillota</taxon>
        <taxon>Bacilli</taxon>
        <taxon>Lactobacillales</taxon>
        <taxon>Lactobacillaceae</taxon>
        <taxon>Ligilactobacillus</taxon>
    </lineage>
</organism>
<accession>A0A0R2AI28</accession>
<evidence type="ECO:0000313" key="13">
    <source>
        <dbReference type="EMBL" id="KRM63462.1"/>
    </source>
</evidence>
<name>A0A0R2AI28_9LACO</name>
<dbReference type="Proteomes" id="UP000051008">
    <property type="component" value="Unassembled WGS sequence"/>
</dbReference>
<feature type="transmembrane region" description="Helical" evidence="11">
    <location>
        <begin position="317"/>
        <end position="336"/>
    </location>
</feature>
<feature type="domain" description="ABC3 transporter permease C-terminal" evidence="12">
    <location>
        <begin position="235"/>
        <end position="346"/>
    </location>
</feature>
<dbReference type="RefSeq" id="WP_056977153.1">
    <property type="nucleotide sequence ID" value="NZ_AYYP01000061.1"/>
</dbReference>
<feature type="transmembrane region" description="Helical" evidence="11">
    <location>
        <begin position="15"/>
        <end position="39"/>
    </location>
</feature>
<evidence type="ECO:0000256" key="1">
    <source>
        <dbReference type="ARBA" id="ARBA00004651"/>
    </source>
</evidence>
<keyword evidence="5" id="KW-0813">Transport</keyword>
<dbReference type="PATRIC" id="fig|1423718.3.peg.516"/>
<dbReference type="PANTHER" id="PTHR43738:SF1">
    <property type="entry name" value="HEMIN TRANSPORT SYSTEM PERMEASE PROTEIN HRTB-RELATED"/>
    <property type="match status" value="1"/>
</dbReference>
<comment type="function">
    <text evidence="10">Part of the ABC transporter complex hrt involved in hemin import. Responsible for the translocation of the substrate across the membrane.</text>
</comment>
<dbReference type="GeneID" id="75136700"/>
<reference evidence="13 14" key="1">
    <citation type="journal article" date="2015" name="Genome Announc.">
        <title>Expanding the biotechnology potential of lactobacilli through comparative genomics of 213 strains and associated genera.</title>
        <authorList>
            <person name="Sun Z."/>
            <person name="Harris H.M."/>
            <person name="McCann A."/>
            <person name="Guo C."/>
            <person name="Argimon S."/>
            <person name="Zhang W."/>
            <person name="Yang X."/>
            <person name="Jeffery I.B."/>
            <person name="Cooney J.C."/>
            <person name="Kagawa T.F."/>
            <person name="Liu W."/>
            <person name="Song Y."/>
            <person name="Salvetti E."/>
            <person name="Wrobel A."/>
            <person name="Rasinkangas P."/>
            <person name="Parkhill J."/>
            <person name="Rea M.C."/>
            <person name="O'Sullivan O."/>
            <person name="Ritari J."/>
            <person name="Douillard F.P."/>
            <person name="Paul Ross R."/>
            <person name="Yang R."/>
            <person name="Briner A.E."/>
            <person name="Felis G.E."/>
            <person name="de Vos W.M."/>
            <person name="Barrangou R."/>
            <person name="Klaenhammer T.R."/>
            <person name="Caufield P.W."/>
            <person name="Cui Y."/>
            <person name="Zhang H."/>
            <person name="O'Toole P.W."/>
        </authorList>
    </citation>
    <scope>NUCLEOTIDE SEQUENCE [LARGE SCALE GENOMIC DNA]</scope>
    <source>
        <strain evidence="13 14">DSM 20509</strain>
    </source>
</reference>
<feature type="transmembrane region" description="Helical" evidence="11">
    <location>
        <begin position="231"/>
        <end position="255"/>
    </location>
</feature>
<evidence type="ECO:0000256" key="9">
    <source>
        <dbReference type="ARBA" id="ARBA00023136"/>
    </source>
</evidence>
<evidence type="ECO:0000256" key="10">
    <source>
        <dbReference type="ARBA" id="ARBA00024973"/>
    </source>
</evidence>
<keyword evidence="6" id="KW-1003">Cell membrane</keyword>
<keyword evidence="8 11" id="KW-1133">Transmembrane helix</keyword>
<evidence type="ECO:0000256" key="7">
    <source>
        <dbReference type="ARBA" id="ARBA00022692"/>
    </source>
</evidence>
<dbReference type="Pfam" id="PF02687">
    <property type="entry name" value="FtsX"/>
    <property type="match status" value="1"/>
</dbReference>
<dbReference type="EMBL" id="AYYP01000061">
    <property type="protein sequence ID" value="KRM63462.1"/>
    <property type="molecule type" value="Genomic_DNA"/>
</dbReference>
<comment type="similarity">
    <text evidence="2">Belongs to the ABC-4 integral membrane protein family. HrtB subfamily.</text>
</comment>
<dbReference type="PANTHER" id="PTHR43738">
    <property type="entry name" value="ABC TRANSPORTER, MEMBRANE PROTEIN"/>
    <property type="match status" value="1"/>
</dbReference>
<comment type="caution">
    <text evidence="13">The sequence shown here is derived from an EMBL/GenBank/DDBJ whole genome shotgun (WGS) entry which is preliminary data.</text>
</comment>
<dbReference type="GO" id="GO:0005886">
    <property type="term" value="C:plasma membrane"/>
    <property type="evidence" value="ECO:0007669"/>
    <property type="project" value="UniProtKB-SubCell"/>
</dbReference>
<evidence type="ECO:0000256" key="4">
    <source>
        <dbReference type="ARBA" id="ARBA00016962"/>
    </source>
</evidence>
<gene>
    <name evidence="13" type="ORF">FC14_GL000497</name>
</gene>
<keyword evidence="14" id="KW-1185">Reference proteome</keyword>
<comment type="subcellular location">
    <subcellularLocation>
        <location evidence="1">Cell membrane</location>
        <topology evidence="1">Multi-pass membrane protein</topology>
    </subcellularLocation>
</comment>
<evidence type="ECO:0000256" key="6">
    <source>
        <dbReference type="ARBA" id="ARBA00022475"/>
    </source>
</evidence>
<proteinExistence type="inferred from homology"/>
<evidence type="ECO:0000256" key="11">
    <source>
        <dbReference type="SAM" id="Phobius"/>
    </source>
</evidence>
<evidence type="ECO:0000256" key="3">
    <source>
        <dbReference type="ARBA" id="ARBA00011131"/>
    </source>
</evidence>
<dbReference type="OrthoDB" id="384327at2"/>
<keyword evidence="7 11" id="KW-0812">Transmembrane</keyword>
<protein>
    <recommendedName>
        <fullName evidence="4">Putative hemin transport system permease protein HrtB</fullName>
    </recommendedName>
</protein>
<feature type="transmembrane region" description="Helical" evidence="11">
    <location>
        <begin position="276"/>
        <end position="305"/>
    </location>
</feature>
<sequence>MFLALKEFRYEKLRYSLIVVMFLLISYLIFILTGLAFGLANQNTNAINNWHFKQIVLNQDANVNLNQSLLTKEMVATLPQNAHTALIGQASIVVKKPHHANVGASFIGLKPQQFIYRNLKLTAGKMPTNSHQLVVDENFKNSGYHLNDTVTLNSLKDKFKIVGFVKNHQYNVAPVAYGQLTAWQNLKNVGPNFTASALLSKEKLHFKATNLKTYSVTQLINKLPGYSAQNLTFALMIGFLLVISLIIIAVFLYIITIQKLPNYAVLRAQGIPAKTLVATTIIQAMLLALSGTILGGLLTWLSALFIPKAAPIFFDPVALGLVAAGLLFASLLGSLLPVRTILKVDPVTVINS</sequence>
<evidence type="ECO:0000259" key="12">
    <source>
        <dbReference type="Pfam" id="PF02687"/>
    </source>
</evidence>
<evidence type="ECO:0000256" key="5">
    <source>
        <dbReference type="ARBA" id="ARBA00022448"/>
    </source>
</evidence>
<evidence type="ECO:0000256" key="2">
    <source>
        <dbReference type="ARBA" id="ARBA00008697"/>
    </source>
</evidence>
<evidence type="ECO:0000256" key="8">
    <source>
        <dbReference type="ARBA" id="ARBA00022989"/>
    </source>
</evidence>
<dbReference type="InterPro" id="IPR003838">
    <property type="entry name" value="ABC3_permease_C"/>
</dbReference>
<evidence type="ECO:0000313" key="14">
    <source>
        <dbReference type="Proteomes" id="UP000051008"/>
    </source>
</evidence>
<keyword evidence="9 11" id="KW-0472">Membrane</keyword>